<feature type="region of interest" description="Disordered" evidence="6">
    <location>
        <begin position="350"/>
        <end position="379"/>
    </location>
</feature>
<feature type="transmembrane region" description="Helical" evidence="7">
    <location>
        <begin position="471"/>
        <end position="492"/>
    </location>
</feature>
<dbReference type="GO" id="GO:0043190">
    <property type="term" value="C:ATP-binding cassette (ABC) transporter complex"/>
    <property type="evidence" value="ECO:0007669"/>
    <property type="project" value="TreeGrafter"/>
</dbReference>
<feature type="transmembrane region" description="Helical" evidence="7">
    <location>
        <begin position="52"/>
        <end position="75"/>
    </location>
</feature>
<comment type="caution">
    <text evidence="8">The sequence shown here is derived from an EMBL/GenBank/DDBJ whole genome shotgun (WGS) entry which is preliminary data.</text>
</comment>
<dbReference type="InterPro" id="IPR005495">
    <property type="entry name" value="LptG/LptF_permease"/>
</dbReference>
<evidence type="ECO:0000256" key="7">
    <source>
        <dbReference type="SAM" id="Phobius"/>
    </source>
</evidence>
<feature type="transmembrane region" description="Helical" evidence="7">
    <location>
        <begin position="530"/>
        <end position="548"/>
    </location>
</feature>
<evidence type="ECO:0000256" key="6">
    <source>
        <dbReference type="SAM" id="MobiDB-lite"/>
    </source>
</evidence>
<gene>
    <name evidence="8" type="ORF">LDX50_00040</name>
</gene>
<keyword evidence="9" id="KW-1185">Reference proteome</keyword>
<evidence type="ECO:0000256" key="5">
    <source>
        <dbReference type="ARBA" id="ARBA00023136"/>
    </source>
</evidence>
<dbReference type="EMBL" id="JAIXNE010000001">
    <property type="protein sequence ID" value="MCA6073233.1"/>
    <property type="molecule type" value="Genomic_DNA"/>
</dbReference>
<evidence type="ECO:0000256" key="1">
    <source>
        <dbReference type="ARBA" id="ARBA00004651"/>
    </source>
</evidence>
<feature type="transmembrane region" description="Helical" evidence="7">
    <location>
        <begin position="12"/>
        <end position="32"/>
    </location>
</feature>
<name>A0A9X1KU94_9BACT</name>
<feature type="transmembrane region" description="Helical" evidence="7">
    <location>
        <begin position="499"/>
        <end position="518"/>
    </location>
</feature>
<dbReference type="PANTHER" id="PTHR33529:SF6">
    <property type="entry name" value="YJGP_YJGQ FAMILY PERMEASE"/>
    <property type="match status" value="1"/>
</dbReference>
<dbReference type="Pfam" id="PF03739">
    <property type="entry name" value="LptF_LptG"/>
    <property type="match status" value="2"/>
</dbReference>
<dbReference type="GO" id="GO:0015920">
    <property type="term" value="P:lipopolysaccharide transport"/>
    <property type="evidence" value="ECO:0007669"/>
    <property type="project" value="TreeGrafter"/>
</dbReference>
<evidence type="ECO:0000256" key="2">
    <source>
        <dbReference type="ARBA" id="ARBA00022475"/>
    </source>
</evidence>
<feature type="compositionally biased region" description="Polar residues" evidence="6">
    <location>
        <begin position="358"/>
        <end position="369"/>
    </location>
</feature>
<feature type="transmembrane region" description="Helical" evidence="7">
    <location>
        <begin position="96"/>
        <end position="116"/>
    </location>
</feature>
<accession>A0A9X1KU94</accession>
<proteinExistence type="predicted"/>
<comment type="subcellular location">
    <subcellularLocation>
        <location evidence="1">Cell membrane</location>
        <topology evidence="1">Multi-pass membrane protein</topology>
    </subcellularLocation>
</comment>
<evidence type="ECO:0000313" key="9">
    <source>
        <dbReference type="Proteomes" id="UP001139409"/>
    </source>
</evidence>
<protein>
    <submittedName>
        <fullName evidence="8">LptF/LptG family permease</fullName>
    </submittedName>
</protein>
<dbReference type="Proteomes" id="UP001139409">
    <property type="component" value="Unassembled WGS sequence"/>
</dbReference>
<keyword evidence="3 7" id="KW-0812">Transmembrane</keyword>
<dbReference type="PANTHER" id="PTHR33529">
    <property type="entry name" value="SLR0882 PROTEIN-RELATED"/>
    <property type="match status" value="1"/>
</dbReference>
<keyword evidence="4 7" id="KW-1133">Transmembrane helix</keyword>
<evidence type="ECO:0000313" key="8">
    <source>
        <dbReference type="EMBL" id="MCA6073233.1"/>
    </source>
</evidence>
<dbReference type="RefSeq" id="WP_225696352.1">
    <property type="nucleotide sequence ID" value="NZ_JAIXNE010000001.1"/>
</dbReference>
<organism evidence="8 9">
    <name type="scientific">Fulvivirga sedimenti</name>
    <dbReference type="NCBI Taxonomy" id="2879465"/>
    <lineage>
        <taxon>Bacteria</taxon>
        <taxon>Pseudomonadati</taxon>
        <taxon>Bacteroidota</taxon>
        <taxon>Cytophagia</taxon>
        <taxon>Cytophagales</taxon>
        <taxon>Fulvivirgaceae</taxon>
        <taxon>Fulvivirga</taxon>
    </lineage>
</organism>
<dbReference type="AlphaFoldDB" id="A0A9X1KU94"/>
<keyword evidence="2" id="KW-1003">Cell membrane</keyword>
<sequence>MKKIDKLILSSFLGPFFLTFVVVVFILLNVQMLKYYDDFMGKGLSNGLLAQLFLYFGIVVSPTAFPLAVLLSSLMTFGNLGEHFELTAIKSAGISLVRALVPIFIFVLGLTAVAFYSNNNLVPKAALEAYSLLYDIKQKKPALDLREGVFYQGIPDFSIKVNKKYADGQTIGDVIIYDHRDVSGNKKVTLADSGKMYTILNERYLKLELYDGHTYIEGNATSGRTVNNSAEPLTRSSFSYSQFVLDLSSFALNRTDKNLFQTNRIMRNLNELVEDVDSLNVDIMDEQVDLYRLNKTAFFYHMKNDTIRMPFELASHKFYRDSVRSARMTLQQTADSVLTIPSDSLQAADSRGIKQDSLKVNSDSTSMRSDSLRGPLVSTTRLGQSPTAVERRIERIRNQRIDRSRARLKLDSIPTESELKEYLMDDSLVLTTVQSALTLARQAKQRVLSHESRIDRLEKEKIIFEIQWHKILSNSFACIMMFLIGAPLGSIIKRGGLGIPVLVSIVFFIIFYVLSIIGEKWAKAELISPMAGIWAANFILLPIGLIFLRQARLDARLFDSDFYNVQIERFKTWWQKKFTRKPAQIKG</sequence>
<evidence type="ECO:0000256" key="4">
    <source>
        <dbReference type="ARBA" id="ARBA00022989"/>
    </source>
</evidence>
<keyword evidence="5 7" id="KW-0472">Membrane</keyword>
<reference evidence="8" key="1">
    <citation type="submission" date="2021-09" db="EMBL/GenBank/DDBJ databases">
        <title>Fulvivirga sp. isolated from coastal sediment.</title>
        <authorList>
            <person name="Yu H."/>
        </authorList>
    </citation>
    <scope>NUCLEOTIDE SEQUENCE</scope>
    <source>
        <strain evidence="8">1062</strain>
    </source>
</reference>
<evidence type="ECO:0000256" key="3">
    <source>
        <dbReference type="ARBA" id="ARBA00022692"/>
    </source>
</evidence>